<dbReference type="KEGG" id="cme:CYME_CMF131C"/>
<feature type="region of interest" description="Disordered" evidence="1">
    <location>
        <begin position="449"/>
        <end position="516"/>
    </location>
</feature>
<feature type="region of interest" description="Disordered" evidence="1">
    <location>
        <begin position="532"/>
        <end position="557"/>
    </location>
</feature>
<feature type="compositionally biased region" description="Polar residues" evidence="1">
    <location>
        <begin position="471"/>
        <end position="483"/>
    </location>
</feature>
<evidence type="ECO:0000313" key="3">
    <source>
        <dbReference type="Proteomes" id="UP000007014"/>
    </source>
</evidence>
<organism evidence="2 3">
    <name type="scientific">Cyanidioschyzon merolae (strain NIES-3377 / 10D)</name>
    <name type="common">Unicellular red alga</name>
    <dbReference type="NCBI Taxonomy" id="280699"/>
    <lineage>
        <taxon>Eukaryota</taxon>
        <taxon>Rhodophyta</taxon>
        <taxon>Bangiophyceae</taxon>
        <taxon>Cyanidiales</taxon>
        <taxon>Cyanidiaceae</taxon>
        <taxon>Cyanidioschyzon</taxon>
    </lineage>
</organism>
<dbReference type="EMBL" id="AP006488">
    <property type="protein sequence ID" value="BAM79499.1"/>
    <property type="molecule type" value="Genomic_DNA"/>
</dbReference>
<feature type="compositionally biased region" description="Low complexity" evidence="1">
    <location>
        <begin position="691"/>
        <end position="709"/>
    </location>
</feature>
<dbReference type="RefSeq" id="XP_005535785.1">
    <property type="nucleotide sequence ID" value="XM_005535728.1"/>
</dbReference>
<feature type="compositionally biased region" description="Low complexity" evidence="1">
    <location>
        <begin position="458"/>
        <end position="470"/>
    </location>
</feature>
<evidence type="ECO:0000313" key="2">
    <source>
        <dbReference type="EMBL" id="BAM79499.1"/>
    </source>
</evidence>
<dbReference type="Proteomes" id="UP000007014">
    <property type="component" value="Chromosome 6"/>
</dbReference>
<reference evidence="2 3" key="2">
    <citation type="journal article" date="2007" name="BMC Biol.">
        <title>A 100%-complete sequence reveals unusually simple genomic features in the hot-spring red alga Cyanidioschyzon merolae.</title>
        <authorList>
            <person name="Nozaki H."/>
            <person name="Takano H."/>
            <person name="Misumi O."/>
            <person name="Terasawa K."/>
            <person name="Matsuzaki M."/>
            <person name="Maruyama S."/>
            <person name="Nishida K."/>
            <person name="Yagisawa F."/>
            <person name="Yoshida Y."/>
            <person name="Fujiwara T."/>
            <person name="Takio S."/>
            <person name="Tamura K."/>
            <person name="Chung S.J."/>
            <person name="Nakamura S."/>
            <person name="Kuroiwa H."/>
            <person name="Tanaka K."/>
            <person name="Sato N."/>
            <person name="Kuroiwa T."/>
        </authorList>
    </citation>
    <scope>NUCLEOTIDE SEQUENCE [LARGE SCALE GENOMIC DNA]</scope>
    <source>
        <strain evidence="2 3">10D</strain>
    </source>
</reference>
<evidence type="ECO:0000256" key="1">
    <source>
        <dbReference type="SAM" id="MobiDB-lite"/>
    </source>
</evidence>
<dbReference type="OrthoDB" id="10472859at2759"/>
<keyword evidence="3" id="KW-1185">Reference proteome</keyword>
<feature type="region of interest" description="Disordered" evidence="1">
    <location>
        <begin position="675"/>
        <end position="759"/>
    </location>
</feature>
<protein>
    <submittedName>
        <fullName evidence="2">Uncharacterized protein</fullName>
    </submittedName>
</protein>
<feature type="compositionally biased region" description="Polar residues" evidence="1">
    <location>
        <begin position="491"/>
        <end position="500"/>
    </location>
</feature>
<gene>
    <name evidence="2" type="ORF">CYME_CMF131C</name>
</gene>
<accession>M1V755</accession>
<name>M1V755_CYAM1</name>
<proteinExistence type="predicted"/>
<sequence length="776" mass="86306">MGFDASEKQIMHELLELSDEADVCVSARALARCFADKVQRKRPPPPQISKSHEYPLEKKRRISFLSEELCATLPCGQEINVDFVGFLKDRLDSWYLDSTVEGDSVDDAKLAQKLSMPPSVALEDVDIFMTRSPVLYVCKNCRRPVIESRVYEHILRCCPDRWVPLLNECAKQVTNVATQFQRNMCDSDLHNVVLSFEFPEIYFSQLLDDEDGAPKTRFGRHAKRVGKVYDSQLLFMHGMQSARAISGNRDQQHHTAPVDADLSLYRSFAALSTVKVTRNAGIAETNSRITAGNVATEAAKCRAFHRKYFWPRIPYASKPNSAETESMPDRLDPLARLLYLNMSWERIMQMTLPPAMKKKVTSARGYVHPAKEQLSTKEELLPASTNTIAHAILRLQSKRSFGSSWLIDPRQLSQNRTTNGIFHGQSFFAQPGTFWTDPSRQLLPRLHQAPTSTQRAVAASLSSASNGPSSIRSQLSDLVQRRNSVPDEASNAASTERNQVANAAAESKSSQASAGIPQRLSSLQYRASMPSPLGAVSRQSAQPASGANAGHGTGLLTPGREVVQETMRHRIAPDLVEWLRRDPFFLQMTEAAKERVLVMPNLTPEMQQQALEALEQRLMQERLRAIAQAVVFAREMPQNSRARMSATSLLSTLHPMNESQRKALGEMVRQLLITQRASTQPPRPPDRITEAVASEHSSSSIPSPASFASRTQRQGLDARPLQRLDAPREASNGSKADTDAEPLHGKPGKGAQGRHRSDVDLLAAIDRALGIRRDPE</sequence>
<feature type="compositionally biased region" description="Low complexity" evidence="1">
    <location>
        <begin position="501"/>
        <end position="514"/>
    </location>
</feature>
<dbReference type="GeneID" id="16992945"/>
<dbReference type="AlphaFoldDB" id="M1V755"/>
<reference evidence="2 3" key="1">
    <citation type="journal article" date="2004" name="Nature">
        <title>Genome sequence of the ultrasmall unicellular red alga Cyanidioschyzon merolae 10D.</title>
        <authorList>
            <person name="Matsuzaki M."/>
            <person name="Misumi O."/>
            <person name="Shin-i T."/>
            <person name="Maruyama S."/>
            <person name="Takahara M."/>
            <person name="Miyagishima S."/>
            <person name="Mori T."/>
            <person name="Nishida K."/>
            <person name="Yagisawa F."/>
            <person name="Nishida K."/>
            <person name="Yoshida Y."/>
            <person name="Nishimura Y."/>
            <person name="Nakao S."/>
            <person name="Kobayashi T."/>
            <person name="Momoyama Y."/>
            <person name="Higashiyama T."/>
            <person name="Minoda A."/>
            <person name="Sano M."/>
            <person name="Nomoto H."/>
            <person name="Oishi K."/>
            <person name="Hayashi H."/>
            <person name="Ohta F."/>
            <person name="Nishizaka S."/>
            <person name="Haga S."/>
            <person name="Miura S."/>
            <person name="Morishita T."/>
            <person name="Kabeya Y."/>
            <person name="Terasawa K."/>
            <person name="Suzuki Y."/>
            <person name="Ishii Y."/>
            <person name="Asakawa S."/>
            <person name="Takano H."/>
            <person name="Ohta N."/>
            <person name="Kuroiwa H."/>
            <person name="Tanaka K."/>
            <person name="Shimizu N."/>
            <person name="Sugano S."/>
            <person name="Sato N."/>
            <person name="Nozaki H."/>
            <person name="Ogasawara N."/>
            <person name="Kohara Y."/>
            <person name="Kuroiwa T."/>
        </authorList>
    </citation>
    <scope>NUCLEOTIDE SEQUENCE [LARGE SCALE GENOMIC DNA]</scope>
    <source>
        <strain evidence="2 3">10D</strain>
    </source>
</reference>
<dbReference type="HOGENOM" id="CLU_360724_0_0_1"/>
<dbReference type="Gramene" id="CMF131CT">
    <property type="protein sequence ID" value="CMF131CT"/>
    <property type="gene ID" value="CMF131C"/>
</dbReference>